<dbReference type="EMBL" id="DS547093">
    <property type="protein sequence ID" value="EDR13494.1"/>
    <property type="molecule type" value="Genomic_DNA"/>
</dbReference>
<dbReference type="HOGENOM" id="CLU_612601_0_0_1"/>
<dbReference type="RefSeq" id="XP_001875992.1">
    <property type="nucleotide sequence ID" value="XM_001875957.1"/>
</dbReference>
<accession>B0CWE4</accession>
<dbReference type="KEGG" id="lbc:LACBIDRAFT_322468"/>
<organism evidence="2">
    <name type="scientific">Laccaria bicolor (strain S238N-H82 / ATCC MYA-4686)</name>
    <name type="common">Bicoloured deceiver</name>
    <name type="synonym">Laccaria laccata var. bicolor</name>
    <dbReference type="NCBI Taxonomy" id="486041"/>
    <lineage>
        <taxon>Eukaryota</taxon>
        <taxon>Fungi</taxon>
        <taxon>Dikarya</taxon>
        <taxon>Basidiomycota</taxon>
        <taxon>Agaricomycotina</taxon>
        <taxon>Agaricomycetes</taxon>
        <taxon>Agaricomycetidae</taxon>
        <taxon>Agaricales</taxon>
        <taxon>Agaricineae</taxon>
        <taxon>Hydnangiaceae</taxon>
        <taxon>Laccaria</taxon>
    </lineage>
</organism>
<gene>
    <name evidence="1" type="ORF">LACBIDRAFT_322468</name>
</gene>
<dbReference type="AlphaFoldDB" id="B0CWE4"/>
<evidence type="ECO:0000313" key="2">
    <source>
        <dbReference type="Proteomes" id="UP000001194"/>
    </source>
</evidence>
<dbReference type="Proteomes" id="UP000001194">
    <property type="component" value="Unassembled WGS sequence"/>
</dbReference>
<keyword evidence="2" id="KW-1185">Reference proteome</keyword>
<evidence type="ECO:0000313" key="1">
    <source>
        <dbReference type="EMBL" id="EDR13494.1"/>
    </source>
</evidence>
<protein>
    <submittedName>
        <fullName evidence="1">Predicted protein</fullName>
    </submittedName>
</protein>
<dbReference type="GeneID" id="6071348"/>
<proteinExistence type="predicted"/>
<reference evidence="1 2" key="1">
    <citation type="journal article" date="2008" name="Nature">
        <title>The genome of Laccaria bicolor provides insights into mycorrhizal symbiosis.</title>
        <authorList>
            <person name="Martin F."/>
            <person name="Aerts A."/>
            <person name="Ahren D."/>
            <person name="Brun A."/>
            <person name="Danchin E.G.J."/>
            <person name="Duchaussoy F."/>
            <person name="Gibon J."/>
            <person name="Kohler A."/>
            <person name="Lindquist E."/>
            <person name="Pereda V."/>
            <person name="Salamov A."/>
            <person name="Shapiro H.J."/>
            <person name="Wuyts J."/>
            <person name="Blaudez D."/>
            <person name="Buee M."/>
            <person name="Brokstein P."/>
            <person name="Canbaeck B."/>
            <person name="Cohen D."/>
            <person name="Courty P.E."/>
            <person name="Coutinho P.M."/>
            <person name="Delaruelle C."/>
            <person name="Detter J.C."/>
            <person name="Deveau A."/>
            <person name="DiFazio S."/>
            <person name="Duplessis S."/>
            <person name="Fraissinet-Tachet L."/>
            <person name="Lucic E."/>
            <person name="Frey-Klett P."/>
            <person name="Fourrey C."/>
            <person name="Feussner I."/>
            <person name="Gay G."/>
            <person name="Grimwood J."/>
            <person name="Hoegger P.J."/>
            <person name="Jain P."/>
            <person name="Kilaru S."/>
            <person name="Labbe J."/>
            <person name="Lin Y.C."/>
            <person name="Legue V."/>
            <person name="Le Tacon F."/>
            <person name="Marmeisse R."/>
            <person name="Melayah D."/>
            <person name="Montanini B."/>
            <person name="Muratet M."/>
            <person name="Nehls U."/>
            <person name="Niculita-Hirzel H."/>
            <person name="Oudot-Le Secq M.P."/>
            <person name="Peter M."/>
            <person name="Quesneville H."/>
            <person name="Rajashekar B."/>
            <person name="Reich M."/>
            <person name="Rouhier N."/>
            <person name="Schmutz J."/>
            <person name="Yin T."/>
            <person name="Chalot M."/>
            <person name="Henrissat B."/>
            <person name="Kuees U."/>
            <person name="Lucas S."/>
            <person name="Van de Peer Y."/>
            <person name="Podila G.K."/>
            <person name="Polle A."/>
            <person name="Pukkila P.J."/>
            <person name="Richardson P.M."/>
            <person name="Rouze P."/>
            <person name="Sanders I.R."/>
            <person name="Stajich J.E."/>
            <person name="Tunlid A."/>
            <person name="Tuskan G."/>
            <person name="Grigoriev I.V."/>
        </authorList>
    </citation>
    <scope>NUCLEOTIDE SEQUENCE [LARGE SCALE GENOMIC DNA]</scope>
    <source>
        <strain evidence="2">S238N-H82 / ATCC MYA-4686</strain>
    </source>
</reference>
<name>B0CWE4_LACBS</name>
<dbReference type="InParanoid" id="B0CWE4"/>
<sequence length="447" mass="50261">MWATATGKRPDCGSVQFGPMYIFSPVDWTCKHYRCGTNDRNYPDIVVLTAGSGTWTEEPKNGVSLDRAWIPNLQSALDQATLLQSNIPPLPRSLPRIVSQLADQMLEPAQNSRTLSELRQVGQHVTGTYTSAEICFFCLPGKCRFHGMFVIDKGIECPAAPTSLANGGMVMSMDMVLDMPYGINVTMDFDVNCRTGSLSLKLWIKFLPLPSNWTEPTTHLHRMCDWWCWHWCAEVAPCSPTLHRCNLPDVCGSLMVLEQLLWVVLGFWIGSSTRNARPLPQPHVMPGAGVNPCGFLFSPQDLCVRRHSSDSQEQVPVMERQIASIGDLHKWHELDKGSNEEHYLMRTTRGYNNRFPCSLFNDPWWWFIEFISQNLDHLLIDKCCFCDDGGGQAPGFLCCFGFNYLTQGWNAGAWPNVPQGANVSGIGVEHNIDSSQFVKMKLSAWEM</sequence>